<dbReference type="RefSeq" id="WP_398655989.1">
    <property type="nucleotide sequence ID" value="NZ_JBITDC010000003.1"/>
</dbReference>
<evidence type="ECO:0000313" key="3">
    <source>
        <dbReference type="EMBL" id="MFI5675106.1"/>
    </source>
</evidence>
<keyword evidence="4" id="KW-1185">Reference proteome</keyword>
<dbReference type="InterPro" id="IPR013785">
    <property type="entry name" value="Aldolase_TIM"/>
</dbReference>
<evidence type="ECO:0000313" key="4">
    <source>
        <dbReference type="Proteomes" id="UP001612415"/>
    </source>
</evidence>
<name>A0ABW7XYY2_STRCE</name>
<evidence type="ECO:0000256" key="1">
    <source>
        <dbReference type="SAM" id="SignalP"/>
    </source>
</evidence>
<dbReference type="Proteomes" id="UP001612415">
    <property type="component" value="Unassembled WGS sequence"/>
</dbReference>
<protein>
    <submittedName>
        <fullName evidence="3">Endo alpha-1,4 polygalactosaminidase</fullName>
    </submittedName>
</protein>
<dbReference type="PANTHER" id="PTHR35273">
    <property type="entry name" value="ALPHA-1,4 POLYGALACTOSAMINIDASE, PUTATIVE (AFU_ORTHOLOGUE AFUA_3G07890)-RELATED"/>
    <property type="match status" value="1"/>
</dbReference>
<dbReference type="InterPro" id="IPR004352">
    <property type="entry name" value="GH114_TIM-barrel"/>
</dbReference>
<dbReference type="EMBL" id="JBITDC010000003">
    <property type="protein sequence ID" value="MFI5675106.1"/>
    <property type="molecule type" value="Genomic_DNA"/>
</dbReference>
<dbReference type="Gene3D" id="3.20.20.70">
    <property type="entry name" value="Aldolase class I"/>
    <property type="match status" value="1"/>
</dbReference>
<reference evidence="3 4" key="1">
    <citation type="submission" date="2024-10" db="EMBL/GenBank/DDBJ databases">
        <title>The Natural Products Discovery Center: Release of the First 8490 Sequenced Strains for Exploring Actinobacteria Biosynthetic Diversity.</title>
        <authorList>
            <person name="Kalkreuter E."/>
            <person name="Kautsar S.A."/>
            <person name="Yang D."/>
            <person name="Bader C.D."/>
            <person name="Teijaro C.N."/>
            <person name="Fluegel L."/>
            <person name="Davis C.M."/>
            <person name="Simpson J.R."/>
            <person name="Lauterbach L."/>
            <person name="Steele A.D."/>
            <person name="Gui C."/>
            <person name="Meng S."/>
            <person name="Li G."/>
            <person name="Viehrig K."/>
            <person name="Ye F."/>
            <person name="Su P."/>
            <person name="Kiefer A.F."/>
            <person name="Nichols A."/>
            <person name="Cepeda A.J."/>
            <person name="Yan W."/>
            <person name="Fan B."/>
            <person name="Jiang Y."/>
            <person name="Adhikari A."/>
            <person name="Zheng C.-J."/>
            <person name="Schuster L."/>
            <person name="Cowan T.M."/>
            <person name="Smanski M.J."/>
            <person name="Chevrette M.G."/>
            <person name="De Carvalho L.P.S."/>
            <person name="Shen B."/>
        </authorList>
    </citation>
    <scope>NUCLEOTIDE SEQUENCE [LARGE SCALE GENOMIC DNA]</scope>
    <source>
        <strain evidence="3 4">NPDC051599</strain>
    </source>
</reference>
<feature type="domain" description="Glycoside-hydrolase family GH114 TIM-barrel" evidence="2">
    <location>
        <begin position="42"/>
        <end position="254"/>
    </location>
</feature>
<accession>A0ABW7XYY2</accession>
<dbReference type="InterPro" id="IPR017853">
    <property type="entry name" value="GH"/>
</dbReference>
<feature type="chain" id="PRO_5047345937" evidence="1">
    <location>
        <begin position="29"/>
        <end position="267"/>
    </location>
</feature>
<comment type="caution">
    <text evidence="3">The sequence shown here is derived from an EMBL/GenBank/DDBJ whole genome shotgun (WGS) entry which is preliminary data.</text>
</comment>
<sequence length="267" mass="28838">MRVLSRRGPAVIAVAAAMVGAPSCAPSAATVTVTPPPEHVGWDYQIGGGYTPPTGVKVVSRDRQDTPAPGVYNICYINAFQAQEHAEGDWAPDLLLRDASGAVVYDKDWDEAVLDIRTDAKQERIAAKVGTWIDECAAKGFNAVEADNYDTFTRFPDYLKGDHAKAFMKLLSTHAHEKGLAMGQKNTVELAPDRASVGLDFAVVEECGQWKECGEFADAFDDNVLVVEYSATGLSQACMGWDGTLSIVRRDKDVAPKGESGHLRQTC</sequence>
<feature type="signal peptide" evidence="1">
    <location>
        <begin position="1"/>
        <end position="28"/>
    </location>
</feature>
<organism evidence="3 4">
    <name type="scientific">Streptomyces cellulosae</name>
    <dbReference type="NCBI Taxonomy" id="1968"/>
    <lineage>
        <taxon>Bacteria</taxon>
        <taxon>Bacillati</taxon>
        <taxon>Actinomycetota</taxon>
        <taxon>Actinomycetes</taxon>
        <taxon>Kitasatosporales</taxon>
        <taxon>Streptomycetaceae</taxon>
        <taxon>Streptomyces</taxon>
    </lineage>
</organism>
<gene>
    <name evidence="3" type="ORF">ACIA8P_10615</name>
</gene>
<keyword evidence="1" id="KW-0732">Signal</keyword>
<proteinExistence type="predicted"/>
<dbReference type="PANTHER" id="PTHR35273:SF2">
    <property type="entry name" value="ALPHA-GALACTOSIDASE"/>
    <property type="match status" value="1"/>
</dbReference>
<dbReference type="Pfam" id="PF03537">
    <property type="entry name" value="Glyco_hydro_114"/>
    <property type="match status" value="1"/>
</dbReference>
<evidence type="ECO:0000259" key="2">
    <source>
        <dbReference type="Pfam" id="PF03537"/>
    </source>
</evidence>
<dbReference type="SUPFAM" id="SSF51445">
    <property type="entry name" value="(Trans)glycosidases"/>
    <property type="match status" value="1"/>
</dbReference>